<dbReference type="Proteomes" id="UP000564033">
    <property type="component" value="Unassembled WGS sequence"/>
</dbReference>
<accession>A0A847VD82</accession>
<comment type="caution">
    <text evidence="2">The sequence shown here is derived from an EMBL/GenBank/DDBJ whole genome shotgun (WGS) entry which is preliminary data.</text>
</comment>
<evidence type="ECO:0000313" key="3">
    <source>
        <dbReference type="Proteomes" id="UP000564033"/>
    </source>
</evidence>
<dbReference type="PROSITE" id="PS51841">
    <property type="entry name" value="LTD"/>
    <property type="match status" value="1"/>
</dbReference>
<organism evidence="2 3">
    <name type="scientific">Candidatus Dojkabacteria bacterium</name>
    <dbReference type="NCBI Taxonomy" id="2099670"/>
    <lineage>
        <taxon>Bacteria</taxon>
        <taxon>Candidatus Dojkabacteria</taxon>
    </lineage>
</organism>
<sequence>LLGVTVLATVLLFIFERTNKSTELKINEIAYSFKNESDWIEIYNPSDKEVSLKGYYLTDRKKNFTKFRIEENVVLSPKDFVVIYCEKYSNPDTSLIVTNFNISVGETIYLIGKNGRTIIDTLTVVPRRDDIKEFSIARFPDGSNEIYTTTDYTPGEANSISD</sequence>
<evidence type="ECO:0000313" key="2">
    <source>
        <dbReference type="EMBL" id="NLZ24430.1"/>
    </source>
</evidence>
<dbReference type="Pfam" id="PF00932">
    <property type="entry name" value="LTD"/>
    <property type="match status" value="1"/>
</dbReference>
<dbReference type="InterPro" id="IPR036415">
    <property type="entry name" value="Lamin_tail_dom_sf"/>
</dbReference>
<evidence type="ECO:0000259" key="1">
    <source>
        <dbReference type="PROSITE" id="PS51841"/>
    </source>
</evidence>
<protein>
    <submittedName>
        <fullName evidence="2">Lamin tail domain-containing protein</fullName>
    </submittedName>
</protein>
<dbReference type="EMBL" id="JAAZIL010000043">
    <property type="protein sequence ID" value="NLZ24430.1"/>
    <property type="molecule type" value="Genomic_DNA"/>
</dbReference>
<dbReference type="AlphaFoldDB" id="A0A847VD82"/>
<name>A0A847VD82_9BACT</name>
<gene>
    <name evidence="2" type="ORF">GX888_01620</name>
</gene>
<feature type="non-terminal residue" evidence="2">
    <location>
        <position position="1"/>
    </location>
</feature>
<reference evidence="2 3" key="1">
    <citation type="journal article" date="2020" name="Biotechnol. Biofuels">
        <title>New insights from the biogas microbiome by comprehensive genome-resolved metagenomics of nearly 1600 species originating from multiple anaerobic digesters.</title>
        <authorList>
            <person name="Campanaro S."/>
            <person name="Treu L."/>
            <person name="Rodriguez-R L.M."/>
            <person name="Kovalovszki A."/>
            <person name="Ziels R.M."/>
            <person name="Maus I."/>
            <person name="Zhu X."/>
            <person name="Kougias P.G."/>
            <person name="Basile A."/>
            <person name="Luo G."/>
            <person name="Schluter A."/>
            <person name="Konstantinidis K.T."/>
            <person name="Angelidaki I."/>
        </authorList>
    </citation>
    <scope>NUCLEOTIDE SEQUENCE [LARGE SCALE GENOMIC DNA]</scope>
    <source>
        <strain evidence="2">AS19jrsBPTG_9</strain>
    </source>
</reference>
<dbReference type="SUPFAM" id="SSF74853">
    <property type="entry name" value="Lamin A/C globular tail domain"/>
    <property type="match status" value="1"/>
</dbReference>
<proteinExistence type="predicted"/>
<dbReference type="Gene3D" id="2.60.40.1260">
    <property type="entry name" value="Lamin Tail domain"/>
    <property type="match status" value="1"/>
</dbReference>
<dbReference type="InterPro" id="IPR001322">
    <property type="entry name" value="Lamin_tail_dom"/>
</dbReference>
<feature type="domain" description="LTD" evidence="1">
    <location>
        <begin position="15"/>
        <end position="126"/>
    </location>
</feature>